<gene>
    <name evidence="2" type="ORF">KIH74_34745</name>
</gene>
<keyword evidence="3" id="KW-1185">Reference proteome</keyword>
<dbReference type="EMBL" id="JAHBAY010000024">
    <property type="protein sequence ID" value="MBT0774156.1"/>
    <property type="molecule type" value="Genomic_DNA"/>
</dbReference>
<feature type="domain" description="DUF4240" evidence="1">
    <location>
        <begin position="1"/>
        <end position="106"/>
    </location>
</feature>
<name>A0ABS5TTM9_9ACTN</name>
<protein>
    <submittedName>
        <fullName evidence="2">DUF4240 domain-containing protein</fullName>
    </submittedName>
</protein>
<organism evidence="2 3">
    <name type="scientific">Kineosporia corallincola</name>
    <dbReference type="NCBI Taxonomy" id="2835133"/>
    <lineage>
        <taxon>Bacteria</taxon>
        <taxon>Bacillati</taxon>
        <taxon>Actinomycetota</taxon>
        <taxon>Actinomycetes</taxon>
        <taxon>Kineosporiales</taxon>
        <taxon>Kineosporiaceae</taxon>
        <taxon>Kineosporia</taxon>
    </lineage>
</organism>
<proteinExistence type="predicted"/>
<sequence length="292" mass="31488">MDEVTFWEIIAAAGEGSDAGAMSAFRSRLSAEAPASVEAFGRLLIDKLYALDTLSHYEQAASNPYDEWEDPDPDLFVAVRCAIVLAGPHVYGRVLNDPQMIASRPWPGVMDSEYLVQATDRVFAALSVRDGSLPGTEQIETGSNPAGFHDAVAVPEPVPGGLVDPAPQWAGVGFDIDDPAVTRTWAAKKAWPAFDLTTRAALARAAAVPGRREALQELGVDQVEFEVALVRSPSQKAIRVSRDRSGSLVWVSLTAHLPLKDCQALDDLEQWAHDVLDAAFEEALKKLSAKAK</sequence>
<evidence type="ECO:0000259" key="1">
    <source>
        <dbReference type="Pfam" id="PF14024"/>
    </source>
</evidence>
<evidence type="ECO:0000313" key="2">
    <source>
        <dbReference type="EMBL" id="MBT0774156.1"/>
    </source>
</evidence>
<dbReference type="Proteomes" id="UP001197247">
    <property type="component" value="Unassembled WGS sequence"/>
</dbReference>
<dbReference type="RefSeq" id="WP_214160695.1">
    <property type="nucleotide sequence ID" value="NZ_JAHBAY010000024.1"/>
</dbReference>
<comment type="caution">
    <text evidence="2">The sequence shown here is derived from an EMBL/GenBank/DDBJ whole genome shotgun (WGS) entry which is preliminary data.</text>
</comment>
<reference evidence="2 3" key="1">
    <citation type="submission" date="2021-05" db="EMBL/GenBank/DDBJ databases">
        <title>Kineosporia and Streptomyces sp. nov. two new marine actinobacteria isolated from Coral.</title>
        <authorList>
            <person name="Buangrab K."/>
            <person name="Sutthacheep M."/>
            <person name="Yeemin T."/>
            <person name="Harunari E."/>
            <person name="Igarashi Y."/>
            <person name="Kanchanasin P."/>
            <person name="Tanasupawat S."/>
            <person name="Phongsopitanun W."/>
        </authorList>
    </citation>
    <scope>NUCLEOTIDE SEQUENCE [LARGE SCALE GENOMIC DNA]</scope>
    <source>
        <strain evidence="2 3">J2-2</strain>
    </source>
</reference>
<accession>A0ABS5TTM9</accession>
<dbReference type="InterPro" id="IPR025334">
    <property type="entry name" value="DUF4240"/>
</dbReference>
<evidence type="ECO:0000313" key="3">
    <source>
        <dbReference type="Proteomes" id="UP001197247"/>
    </source>
</evidence>
<dbReference type="Pfam" id="PF14024">
    <property type="entry name" value="DUF4240"/>
    <property type="match status" value="1"/>
</dbReference>